<comment type="caution">
    <text evidence="2">The sequence shown here is derived from an EMBL/GenBank/DDBJ whole genome shotgun (WGS) entry which is preliminary data.</text>
</comment>
<reference evidence="2" key="1">
    <citation type="submission" date="2018-07" db="EMBL/GenBank/DDBJ databases">
        <authorList>
            <consortium name="GenomeTrakr network: Whole genome sequencing for foodborne pathogen traceback"/>
        </authorList>
    </citation>
    <scope>NUCLEOTIDE SEQUENCE</scope>
    <source>
        <strain evidence="2">FDA00001204</strain>
    </source>
</reference>
<dbReference type="InterPro" id="IPR009093">
    <property type="entry name" value="P22_tailspike_N"/>
</dbReference>
<sequence length="716" mass="77204">MPDITPNIVVSQPSQLFTLARSFKANADGKIYIGKIDTDPVNPENQIPVYLEREDGTHVQVQQPIVINSAGYPVYNGQIAKFVTVQGHSMAVYDAYGSQQFYYPNVLKYDPDRLRQQLASHAAGNGDELVAVKQPIENSKERTVHDWLADIITAKDGANIIADGINNDAVGINALLPVLSDLQRELILVPGVYLINDDITIDIPVTFQPGAIIKPRNGAQVTFNAEIMAGNYQIFDTEDDFYTEPEAKTSIKITGVNIRPEWFGATTISDVNAILNIADSSSAFRKAFRAATGDFKPIDSTSYRSEFICKKIELSNGHYRMDKPTTHGFHKNNTFYKVNGGGYVGKGMGSSILVYTDLHYEGNSFFDFSYGSWEMHELSGFKCTAYNPLEDDPYYARVGAIMLFGSTDSLITNEIWASGAKYIRNDPDGTRRGGVGIQFESLVDHSFCNLLVEHCINGIAFSSCISTGVNIKGFSNTVSDFAFGNFIPDWPPLSEQITSNVISINGLESKACSATPMFFGTNDNNVVITGLLIDGRAEASLSTVTYQAIGISKSGGVHGTITGIAVNTNYGLIDDIGTGSAGGAGKTLYLNFVISGVYGTIGSEFSVINITNPKSHINATLSLSNSSLPAILSYSSYSTISLSCLGVDGGTQDALIEVKNGNLIINSLDDSGSTYGKLAYVENAVLIIPTIILSTSRIAIKGSGGIIKTTSIIDFT</sequence>
<protein>
    <recommendedName>
        <fullName evidence="1">Bacteriophage P22 tailspike N-terminal domain-containing protein</fullName>
    </recommendedName>
</protein>
<proteinExistence type="predicted"/>
<dbReference type="InterPro" id="IPR036730">
    <property type="entry name" value="P22_tailspike_N_sf"/>
</dbReference>
<dbReference type="Pfam" id="PF09008">
    <property type="entry name" value="Head_binding"/>
    <property type="match status" value="1"/>
</dbReference>
<accession>A0A632TXV3</accession>
<feature type="domain" description="Bacteriophage P22 tailspike N-terminal" evidence="1">
    <location>
        <begin position="1"/>
        <end position="113"/>
    </location>
</feature>
<dbReference type="SUPFAM" id="SSF51327">
    <property type="entry name" value="Head-binding domain of phage P22 tailspike protein"/>
    <property type="match status" value="1"/>
</dbReference>
<dbReference type="InterPro" id="IPR012334">
    <property type="entry name" value="Pectin_lyas_fold"/>
</dbReference>
<name>A0A632TXV3_SALER</name>
<evidence type="ECO:0000259" key="1">
    <source>
        <dbReference type="Pfam" id="PF09008"/>
    </source>
</evidence>
<gene>
    <name evidence="2" type="ORF">AHX45_06720</name>
</gene>
<organism evidence="2">
    <name type="scientific">Salmonella enterica subsp. arizonae</name>
    <dbReference type="NCBI Taxonomy" id="59203"/>
    <lineage>
        <taxon>Bacteria</taxon>
        <taxon>Pseudomonadati</taxon>
        <taxon>Pseudomonadota</taxon>
        <taxon>Gammaproteobacteria</taxon>
        <taxon>Enterobacterales</taxon>
        <taxon>Enterobacteriaceae</taxon>
        <taxon>Salmonella</taxon>
    </lineage>
</organism>
<dbReference type="Gene3D" id="2.160.20.10">
    <property type="entry name" value="Single-stranded right-handed beta-helix, Pectin lyase-like"/>
    <property type="match status" value="1"/>
</dbReference>
<dbReference type="Gene3D" id="2.170.14.10">
    <property type="entry name" value="Phage P22 tailspike-like, N-terminal domain"/>
    <property type="match status" value="1"/>
</dbReference>
<evidence type="ECO:0000313" key="2">
    <source>
        <dbReference type="EMBL" id="EDH0569925.1"/>
    </source>
</evidence>
<dbReference type="EMBL" id="AAMGFJ010000005">
    <property type="protein sequence ID" value="EDH0569925.1"/>
    <property type="molecule type" value="Genomic_DNA"/>
</dbReference>
<dbReference type="AlphaFoldDB" id="A0A632TXV3"/>